<dbReference type="AlphaFoldDB" id="A0A7J7KUW4"/>
<dbReference type="PANTHER" id="PTHR48451:SF1">
    <property type="entry name" value="DUF4218 DOMAIN-CONTAINING PROTEIN"/>
    <property type="match status" value="1"/>
</dbReference>
<dbReference type="EMBL" id="JACGCM010002890">
    <property type="protein sequence ID" value="KAF6134159.1"/>
    <property type="molecule type" value="Genomic_DNA"/>
</dbReference>
<reference evidence="1 2" key="1">
    <citation type="journal article" date="2020" name="IScience">
        <title>Genome Sequencing of the Endangered Kingdonia uniflora (Circaeasteraceae, Ranunculales) Reveals Potential Mechanisms of Evolutionary Specialization.</title>
        <authorList>
            <person name="Sun Y."/>
            <person name="Deng T."/>
            <person name="Zhang A."/>
            <person name="Moore M.J."/>
            <person name="Landis J.B."/>
            <person name="Lin N."/>
            <person name="Zhang H."/>
            <person name="Zhang X."/>
            <person name="Huang J."/>
            <person name="Zhang X."/>
            <person name="Sun H."/>
            <person name="Wang H."/>
        </authorList>
    </citation>
    <scope>NUCLEOTIDE SEQUENCE [LARGE SCALE GENOMIC DNA]</scope>
    <source>
        <strain evidence="1">TB1705</strain>
        <tissue evidence="1">Leaf</tissue>
    </source>
</reference>
<evidence type="ECO:0000313" key="1">
    <source>
        <dbReference type="EMBL" id="KAF6134159.1"/>
    </source>
</evidence>
<name>A0A7J7KUW4_9MAGN</name>
<protein>
    <submittedName>
        <fullName evidence="1">Uncharacterized protein</fullName>
    </submittedName>
</protein>
<organism evidence="1 2">
    <name type="scientific">Kingdonia uniflora</name>
    <dbReference type="NCBI Taxonomy" id="39325"/>
    <lineage>
        <taxon>Eukaryota</taxon>
        <taxon>Viridiplantae</taxon>
        <taxon>Streptophyta</taxon>
        <taxon>Embryophyta</taxon>
        <taxon>Tracheophyta</taxon>
        <taxon>Spermatophyta</taxon>
        <taxon>Magnoliopsida</taxon>
        <taxon>Ranunculales</taxon>
        <taxon>Circaeasteraceae</taxon>
        <taxon>Kingdonia</taxon>
    </lineage>
</organism>
<comment type="caution">
    <text evidence="1">The sequence shown here is derived from an EMBL/GenBank/DDBJ whole genome shotgun (WGS) entry which is preliminary data.</text>
</comment>
<sequence>MVGAVWGGSNLIWKARNDFRYDKVIIQIDKEKTKWQYRIQETTFLSKAVMDNNQEDLNIICNLRVPCHPRKDMIVRSYFWALPEVGEIKVNTDGTAKGNPGKGGSYDSGYGAWAGNKLHGRVDYFNLGVCYDFNRSIHVLIHLVSTLRDSQREIDENADEFKDIVRGPIGFAMQYKMYCINGFLYVIKEYEDMKQYQNSGVSTSSVMTFQSSSKDTNHLDERTIYYRILTDIIQLEYRKYYKPFLFMCNWAKVTRQIVKWDKEANLKLDPKDPDWNMVTEDPTKVYFEDEACLSSEKHFIGNSNTLILDDEMTFNNSDCAVLIIEKFKK</sequence>
<dbReference type="PANTHER" id="PTHR48451">
    <property type="entry name" value="DUF4218 DOMAIN-CONTAINING PROTEIN"/>
    <property type="match status" value="1"/>
</dbReference>
<keyword evidence="2" id="KW-1185">Reference proteome</keyword>
<dbReference type="Proteomes" id="UP000541444">
    <property type="component" value="Unassembled WGS sequence"/>
</dbReference>
<proteinExistence type="predicted"/>
<gene>
    <name evidence="1" type="ORF">GIB67_013556</name>
</gene>
<evidence type="ECO:0000313" key="2">
    <source>
        <dbReference type="Proteomes" id="UP000541444"/>
    </source>
</evidence>
<accession>A0A7J7KUW4</accession>